<dbReference type="Proteomes" id="UP001152049">
    <property type="component" value="Unassembled WGS sequence"/>
</dbReference>
<dbReference type="EMBL" id="JAOQAZ010000037">
    <property type="protein sequence ID" value="KAJ4248102.1"/>
    <property type="molecule type" value="Genomic_DNA"/>
</dbReference>
<proteinExistence type="predicted"/>
<reference evidence="1" key="1">
    <citation type="submission" date="2022-09" db="EMBL/GenBank/DDBJ databases">
        <title>Fusarium specimens isolated from Avocado Roots.</title>
        <authorList>
            <person name="Stajich J."/>
            <person name="Roper C."/>
            <person name="Heimlech-Rivalta G."/>
        </authorList>
    </citation>
    <scope>NUCLEOTIDE SEQUENCE</scope>
    <source>
        <strain evidence="1">CF00136</strain>
    </source>
</reference>
<evidence type="ECO:0000313" key="1">
    <source>
        <dbReference type="EMBL" id="KAJ4248102.1"/>
    </source>
</evidence>
<gene>
    <name evidence="1" type="ORF">NW762_012872</name>
</gene>
<evidence type="ECO:0008006" key="3">
    <source>
        <dbReference type="Google" id="ProtNLM"/>
    </source>
</evidence>
<dbReference type="OrthoDB" id="4652505at2759"/>
<dbReference type="AlphaFoldDB" id="A0A9W8RPP3"/>
<dbReference type="Gene3D" id="2.120.10.70">
    <property type="entry name" value="Fucose-specific lectin"/>
    <property type="match status" value="1"/>
</dbReference>
<protein>
    <recommendedName>
        <fullName evidence="3">Fucose-specific lectin</fullName>
    </recommendedName>
</protein>
<name>A0A9W8RPP3_9HYPO</name>
<organism evidence="1 2">
    <name type="scientific">Fusarium torreyae</name>
    <dbReference type="NCBI Taxonomy" id="1237075"/>
    <lineage>
        <taxon>Eukaryota</taxon>
        <taxon>Fungi</taxon>
        <taxon>Dikarya</taxon>
        <taxon>Ascomycota</taxon>
        <taxon>Pezizomycotina</taxon>
        <taxon>Sordariomycetes</taxon>
        <taxon>Hypocreomycetidae</taxon>
        <taxon>Hypocreales</taxon>
        <taxon>Nectriaceae</taxon>
        <taxon>Fusarium</taxon>
    </lineage>
</organism>
<accession>A0A9W8RPP3</accession>
<evidence type="ECO:0000313" key="2">
    <source>
        <dbReference type="Proteomes" id="UP001152049"/>
    </source>
</evidence>
<sequence>MAENSTNGFKELPRDIASVVSHGQTYIFFVNGHHQLCYLKSPQEDTDDFEYHVVKVTNGNLRVKCGSRQVAAMAYDNQGDHEIRIYCVAPEDGQCSKRGYIQEVAYNMVNGWELGTLGEDDPKTWIDNDACLSASALEWPDKADLKLFVSGKDKKTDRPKVTSYFYDHAESRWLEQGVVSNKVSKW</sequence>
<comment type="caution">
    <text evidence="1">The sequence shown here is derived from an EMBL/GenBank/DDBJ whole genome shotgun (WGS) entry which is preliminary data.</text>
</comment>
<keyword evidence="2" id="KW-1185">Reference proteome</keyword>